<keyword evidence="3" id="KW-1185">Reference proteome</keyword>
<evidence type="ECO:0000313" key="3">
    <source>
        <dbReference type="Proteomes" id="UP001222932"/>
    </source>
</evidence>
<dbReference type="InterPro" id="IPR038910">
    <property type="entry name" value="Hua1-like"/>
</dbReference>
<evidence type="ECO:0000313" key="2">
    <source>
        <dbReference type="EMBL" id="GMK53598.1"/>
    </source>
</evidence>
<feature type="region of interest" description="Disordered" evidence="1">
    <location>
        <begin position="1"/>
        <end position="131"/>
    </location>
</feature>
<feature type="compositionally biased region" description="Polar residues" evidence="1">
    <location>
        <begin position="80"/>
        <end position="91"/>
    </location>
</feature>
<reference evidence="2" key="1">
    <citation type="journal article" date="2023" name="BMC Genomics">
        <title>Chromosome-level genome assemblies of Cutaneotrichosporon spp. (Trichosporonales, Basidiomycota) reveal imbalanced evolution between nucleotide sequences and chromosome synteny.</title>
        <authorList>
            <person name="Kobayashi Y."/>
            <person name="Kayamori A."/>
            <person name="Aoki K."/>
            <person name="Shiwa Y."/>
            <person name="Matsutani M."/>
            <person name="Fujita N."/>
            <person name="Sugita T."/>
            <person name="Iwasaki W."/>
            <person name="Tanaka N."/>
            <person name="Takashima M."/>
        </authorList>
    </citation>
    <scope>NUCLEOTIDE SEQUENCE</scope>
    <source>
        <strain evidence="2">HIS016</strain>
    </source>
</reference>
<dbReference type="Proteomes" id="UP001222932">
    <property type="component" value="Unassembled WGS sequence"/>
</dbReference>
<dbReference type="PANTHER" id="PTHR28031">
    <property type="entry name" value="PROLINE-RICH PROTEIN HUA1"/>
    <property type="match status" value="1"/>
</dbReference>
<reference evidence="2" key="2">
    <citation type="submission" date="2023-06" db="EMBL/GenBank/DDBJ databases">
        <authorList>
            <person name="Kobayashi Y."/>
            <person name="Kayamori A."/>
            <person name="Aoki K."/>
            <person name="Shiwa Y."/>
            <person name="Fujita N."/>
            <person name="Sugita T."/>
            <person name="Iwasaki W."/>
            <person name="Tanaka N."/>
            <person name="Takashima M."/>
        </authorList>
    </citation>
    <scope>NUCLEOTIDE SEQUENCE</scope>
    <source>
        <strain evidence="2">HIS016</strain>
    </source>
</reference>
<organism evidence="2 3">
    <name type="scientific">Cutaneotrichosporon spelunceum</name>
    <dbReference type="NCBI Taxonomy" id="1672016"/>
    <lineage>
        <taxon>Eukaryota</taxon>
        <taxon>Fungi</taxon>
        <taxon>Dikarya</taxon>
        <taxon>Basidiomycota</taxon>
        <taxon>Agaricomycotina</taxon>
        <taxon>Tremellomycetes</taxon>
        <taxon>Trichosporonales</taxon>
        <taxon>Trichosporonaceae</taxon>
        <taxon>Cutaneotrichosporon</taxon>
    </lineage>
</organism>
<name>A0AAD3TN15_9TREE</name>
<comment type="caution">
    <text evidence="2">The sequence shown here is derived from an EMBL/GenBank/DDBJ whole genome shotgun (WGS) entry which is preliminary data.</text>
</comment>
<feature type="compositionally biased region" description="Polar residues" evidence="1">
    <location>
        <begin position="207"/>
        <end position="217"/>
    </location>
</feature>
<feature type="region of interest" description="Disordered" evidence="1">
    <location>
        <begin position="207"/>
        <end position="229"/>
    </location>
</feature>
<dbReference type="GO" id="GO:0005737">
    <property type="term" value="C:cytoplasm"/>
    <property type="evidence" value="ECO:0007669"/>
    <property type="project" value="TreeGrafter"/>
</dbReference>
<dbReference type="EMBL" id="BTCM01000001">
    <property type="protein sequence ID" value="GMK53598.1"/>
    <property type="molecule type" value="Genomic_DNA"/>
</dbReference>
<accession>A0AAD3TN15</accession>
<proteinExistence type="predicted"/>
<gene>
    <name evidence="2" type="ORF">CspeluHIS016_0101840</name>
</gene>
<dbReference type="PANTHER" id="PTHR28031:SF1">
    <property type="entry name" value="PROLINE-RICH PROTEIN HUA1"/>
    <property type="match status" value="1"/>
</dbReference>
<protein>
    <submittedName>
        <fullName evidence="2">Uncharacterized protein</fullName>
    </submittedName>
</protein>
<sequence length="304" mass="32099">MSHAPPPGPPPRPSQDPFNDDVPDDPPPAYEAISGDSTVAAGPRRMDFSGPPPLPDRSERLNPHSTGGYSIPGVGVGYNPSHSSPVGQSYSSPTRHTPPPGAPPPPIPPRHPNTSNPSSQAAFKPTESPVPGHALLHNGNLLVYPKGYWCHKCHNTGYKGANPRSPCSSDWRKYGRPFSGALAASYAAPPAGGNMSVVGANNFQQPLPAGGQQNNMPLLSHHGGGGYPGQHAYRPPPPRPQMRPPPPQMRHTYAPPPGALVVQPGDPRIGGQLCYQCGGTGRELSLFLFDDGPCHRCRGVGRIF</sequence>
<evidence type="ECO:0000256" key="1">
    <source>
        <dbReference type="SAM" id="MobiDB-lite"/>
    </source>
</evidence>
<dbReference type="AlphaFoldDB" id="A0AAD3TN15"/>
<feature type="compositionally biased region" description="Pro residues" evidence="1">
    <location>
        <begin position="96"/>
        <end position="111"/>
    </location>
</feature>
<feature type="compositionally biased region" description="Pro residues" evidence="1">
    <location>
        <begin position="1"/>
        <end position="14"/>
    </location>
</feature>